<dbReference type="CDD" id="cd06170">
    <property type="entry name" value="LuxR_C_like"/>
    <property type="match status" value="1"/>
</dbReference>
<evidence type="ECO:0000259" key="6">
    <source>
        <dbReference type="PROSITE" id="PS50110"/>
    </source>
</evidence>
<dbReference type="Pfam" id="PF00196">
    <property type="entry name" value="GerE"/>
    <property type="match status" value="1"/>
</dbReference>
<dbReference type="InterPro" id="IPR016032">
    <property type="entry name" value="Sig_transdc_resp-reg_C-effctor"/>
</dbReference>
<dbReference type="PROSITE" id="PS50043">
    <property type="entry name" value="HTH_LUXR_2"/>
    <property type="match status" value="1"/>
</dbReference>
<reference evidence="7 8" key="1">
    <citation type="submission" date="2022-05" db="EMBL/GenBank/DDBJ databases">
        <title>S8-45 Sphingomonas ultraviolaceadurans.</title>
        <authorList>
            <person name="Liu Y."/>
        </authorList>
    </citation>
    <scope>NUCLEOTIDE SEQUENCE [LARGE SCALE GENOMIC DNA]</scope>
    <source>
        <strain evidence="7 8">S8-45</strain>
    </source>
</reference>
<dbReference type="EMBL" id="CP097253">
    <property type="protein sequence ID" value="UUR08365.1"/>
    <property type="molecule type" value="Genomic_DNA"/>
</dbReference>
<evidence type="ECO:0000256" key="3">
    <source>
        <dbReference type="ARBA" id="ARBA00023163"/>
    </source>
</evidence>
<dbReference type="InterPro" id="IPR036388">
    <property type="entry name" value="WH-like_DNA-bd_sf"/>
</dbReference>
<proteinExistence type="predicted"/>
<dbReference type="Gene3D" id="1.10.10.10">
    <property type="entry name" value="Winged helix-like DNA-binding domain superfamily/Winged helix DNA-binding domain"/>
    <property type="match status" value="1"/>
</dbReference>
<dbReference type="Proteomes" id="UP000831921">
    <property type="component" value="Chromosome"/>
</dbReference>
<protein>
    <submittedName>
        <fullName evidence="7">Response regulator</fullName>
    </submittedName>
</protein>
<sequence>MDKDLDAQPGRGLVYVVDDDADLRTELCELLCNNRFEALPFGDGAQFLDAIRPGDPSCVLLDVRMPGVDGITAQTRLRAKAPLAAVIMLSGHGDIPIAVQATKAGAIDFIEKPVAAGALLCSIDDALATARARQSDLEPTGEARRLVATLSHREYQVLRGMVGGLQNKVIAYRLSLSQRTVEIYRAKAMKKLRARSLPLAVQTALVAGVPPLDSGDGTPADACLYLSA</sequence>
<evidence type="ECO:0000259" key="5">
    <source>
        <dbReference type="PROSITE" id="PS50043"/>
    </source>
</evidence>
<dbReference type="SUPFAM" id="SSF46894">
    <property type="entry name" value="C-terminal effector domain of the bipartite response regulators"/>
    <property type="match status" value="1"/>
</dbReference>
<dbReference type="SMART" id="SM00448">
    <property type="entry name" value="REC"/>
    <property type="match status" value="1"/>
</dbReference>
<dbReference type="PROSITE" id="PS50110">
    <property type="entry name" value="RESPONSE_REGULATORY"/>
    <property type="match status" value="1"/>
</dbReference>
<feature type="domain" description="Response regulatory" evidence="6">
    <location>
        <begin position="13"/>
        <end position="127"/>
    </location>
</feature>
<dbReference type="SUPFAM" id="SSF52172">
    <property type="entry name" value="CheY-like"/>
    <property type="match status" value="1"/>
</dbReference>
<dbReference type="PANTHER" id="PTHR44688:SF16">
    <property type="entry name" value="DNA-BINDING TRANSCRIPTIONAL ACTIVATOR DEVR_DOSR"/>
    <property type="match status" value="1"/>
</dbReference>
<gene>
    <name evidence="7" type="ORF">M1K48_01585</name>
</gene>
<dbReference type="PANTHER" id="PTHR44688">
    <property type="entry name" value="DNA-BINDING TRANSCRIPTIONAL ACTIVATOR DEVR_DOSR"/>
    <property type="match status" value="1"/>
</dbReference>
<dbReference type="PRINTS" id="PR00038">
    <property type="entry name" value="HTHLUXR"/>
</dbReference>
<evidence type="ECO:0000313" key="8">
    <source>
        <dbReference type="Proteomes" id="UP000831921"/>
    </source>
</evidence>
<keyword evidence="8" id="KW-1185">Reference proteome</keyword>
<dbReference type="InterPro" id="IPR011006">
    <property type="entry name" value="CheY-like_superfamily"/>
</dbReference>
<accession>A0ABY5MV54</accession>
<evidence type="ECO:0000256" key="4">
    <source>
        <dbReference type="PROSITE-ProRule" id="PRU00169"/>
    </source>
</evidence>
<dbReference type="Pfam" id="PF00072">
    <property type="entry name" value="Response_reg"/>
    <property type="match status" value="1"/>
</dbReference>
<organism evidence="7 8">
    <name type="scientific">Sphingomonas glaciei</name>
    <dbReference type="NCBI Taxonomy" id="2938948"/>
    <lineage>
        <taxon>Bacteria</taxon>
        <taxon>Pseudomonadati</taxon>
        <taxon>Pseudomonadota</taxon>
        <taxon>Alphaproteobacteria</taxon>
        <taxon>Sphingomonadales</taxon>
        <taxon>Sphingomonadaceae</taxon>
        <taxon>Sphingomonas</taxon>
    </lineage>
</organism>
<dbReference type="SMART" id="SM00421">
    <property type="entry name" value="HTH_LUXR"/>
    <property type="match status" value="1"/>
</dbReference>
<evidence type="ECO:0000256" key="2">
    <source>
        <dbReference type="ARBA" id="ARBA00023125"/>
    </source>
</evidence>
<dbReference type="InterPro" id="IPR001789">
    <property type="entry name" value="Sig_transdc_resp-reg_receiver"/>
</dbReference>
<keyword evidence="3" id="KW-0804">Transcription</keyword>
<evidence type="ECO:0000256" key="1">
    <source>
        <dbReference type="ARBA" id="ARBA00023015"/>
    </source>
</evidence>
<keyword evidence="2" id="KW-0238">DNA-binding</keyword>
<dbReference type="Gene3D" id="3.40.50.2300">
    <property type="match status" value="1"/>
</dbReference>
<feature type="domain" description="HTH luxR-type" evidence="5">
    <location>
        <begin position="143"/>
        <end position="208"/>
    </location>
</feature>
<dbReference type="RefSeq" id="WP_249504142.1">
    <property type="nucleotide sequence ID" value="NZ_CP097253.1"/>
</dbReference>
<evidence type="ECO:0000313" key="7">
    <source>
        <dbReference type="EMBL" id="UUR08365.1"/>
    </source>
</evidence>
<dbReference type="InterPro" id="IPR000792">
    <property type="entry name" value="Tscrpt_reg_LuxR_C"/>
</dbReference>
<feature type="modified residue" description="4-aspartylphosphate" evidence="4">
    <location>
        <position position="62"/>
    </location>
</feature>
<name>A0ABY5MV54_9SPHN</name>
<keyword evidence="4" id="KW-0597">Phosphoprotein</keyword>
<keyword evidence="1" id="KW-0805">Transcription regulation</keyword>